<dbReference type="SUPFAM" id="SSF81296">
    <property type="entry name" value="E set domains"/>
    <property type="match status" value="1"/>
</dbReference>
<gene>
    <name evidence="9" type="ORF">ACFOX0_33310</name>
</gene>
<dbReference type="Pfam" id="PF00759">
    <property type="entry name" value="Glyco_hydro_9"/>
    <property type="match status" value="1"/>
</dbReference>
<dbReference type="Gene3D" id="2.60.40.290">
    <property type="match status" value="1"/>
</dbReference>
<dbReference type="InterPro" id="IPR001701">
    <property type="entry name" value="Glyco_hydro_9"/>
</dbReference>
<evidence type="ECO:0000313" key="9">
    <source>
        <dbReference type="EMBL" id="MFC4110778.1"/>
    </source>
</evidence>
<keyword evidence="2 9" id="KW-0378">Hydrolase</keyword>
<reference evidence="10" key="1">
    <citation type="journal article" date="2019" name="Int. J. Syst. Evol. Microbiol.">
        <title>The Global Catalogue of Microorganisms (GCM) 10K type strain sequencing project: providing services to taxonomists for standard genome sequencing and annotation.</title>
        <authorList>
            <consortium name="The Broad Institute Genomics Platform"/>
            <consortium name="The Broad Institute Genome Sequencing Center for Infectious Disease"/>
            <person name="Wu L."/>
            <person name="Ma J."/>
        </authorList>
    </citation>
    <scope>NUCLEOTIDE SEQUENCE [LARGE SCALE GENOMIC DNA]</scope>
    <source>
        <strain evidence="10">2902at01</strain>
    </source>
</reference>
<keyword evidence="3" id="KW-0119">Carbohydrate metabolism</keyword>
<dbReference type="InterPro" id="IPR012341">
    <property type="entry name" value="6hp_glycosidase-like_sf"/>
</dbReference>
<dbReference type="InterPro" id="IPR013783">
    <property type="entry name" value="Ig-like_fold"/>
</dbReference>
<evidence type="ECO:0000256" key="6">
    <source>
        <dbReference type="SAM" id="MobiDB-lite"/>
    </source>
</evidence>
<comment type="caution">
    <text evidence="9">The sequence shown here is derived from an EMBL/GenBank/DDBJ whole genome shotgun (WGS) entry which is preliminary data.</text>
</comment>
<keyword evidence="5" id="KW-0624">Polysaccharide degradation</keyword>
<dbReference type="SUPFAM" id="SSF49384">
    <property type="entry name" value="Carbohydrate-binding domain"/>
    <property type="match status" value="1"/>
</dbReference>
<feature type="region of interest" description="Disordered" evidence="6">
    <location>
        <begin position="603"/>
        <end position="648"/>
    </location>
</feature>
<dbReference type="Pfam" id="PF02927">
    <property type="entry name" value="CelD_N"/>
    <property type="match status" value="1"/>
</dbReference>
<dbReference type="GO" id="GO:0016787">
    <property type="term" value="F:hydrolase activity"/>
    <property type="evidence" value="ECO:0007669"/>
    <property type="project" value="UniProtKB-KW"/>
</dbReference>
<dbReference type="Proteomes" id="UP001595868">
    <property type="component" value="Unassembled WGS sequence"/>
</dbReference>
<name>A0ABV8KXN3_9ACTN</name>
<organism evidence="9 10">
    <name type="scientific">Micromonospora zhanjiangensis</name>
    <dbReference type="NCBI Taxonomy" id="1522057"/>
    <lineage>
        <taxon>Bacteria</taxon>
        <taxon>Bacillati</taxon>
        <taxon>Actinomycetota</taxon>
        <taxon>Actinomycetes</taxon>
        <taxon>Micromonosporales</taxon>
        <taxon>Micromonosporaceae</taxon>
        <taxon>Micromonospora</taxon>
    </lineage>
</organism>
<feature type="signal peptide" evidence="7">
    <location>
        <begin position="1"/>
        <end position="29"/>
    </location>
</feature>
<dbReference type="InterPro" id="IPR014756">
    <property type="entry name" value="Ig_E-set"/>
</dbReference>
<dbReference type="InterPro" id="IPR004197">
    <property type="entry name" value="Cellulase_Ig-like"/>
</dbReference>
<dbReference type="InterPro" id="IPR001919">
    <property type="entry name" value="CBD2"/>
</dbReference>
<keyword evidence="10" id="KW-1185">Reference proteome</keyword>
<dbReference type="RefSeq" id="WP_377553525.1">
    <property type="nucleotide sequence ID" value="NZ_JBHSBN010000059.1"/>
</dbReference>
<dbReference type="SUPFAM" id="SSF48208">
    <property type="entry name" value="Six-hairpin glycosidases"/>
    <property type="match status" value="1"/>
</dbReference>
<dbReference type="Pfam" id="PF00553">
    <property type="entry name" value="CBM_2"/>
    <property type="match status" value="1"/>
</dbReference>
<keyword evidence="7" id="KW-0732">Signal</keyword>
<evidence type="ECO:0000256" key="7">
    <source>
        <dbReference type="SAM" id="SignalP"/>
    </source>
</evidence>
<dbReference type="Gene3D" id="2.60.40.10">
    <property type="entry name" value="Immunoglobulins"/>
    <property type="match status" value="1"/>
</dbReference>
<evidence type="ECO:0000256" key="5">
    <source>
        <dbReference type="ARBA" id="ARBA00023326"/>
    </source>
</evidence>
<sequence>MRHSLLRRRLRLPLAAAAVVLALGAAATATRTAAAAAADPGTPVRVNQAAYVPGAPKQATVANSSGSPIGWTLRNAAGVTVASGQTTVKGADAMSGDTVHVIDFSSYDVVGTGYVLSAGGADSYPFDISADPVKKLRYDTLAFFYHQRSGIPILSQYVGNAYARPAGHLNVSPNQGDNNVPCRASCGYTQDLRGGWYDAGDQGKYVVNGGISSWQLQNEYERAVNIPGADAAALGDNTLAIPERGNGVPDILDEARWEVSFLLKMQVPDGRPDAGMARHKMSDANWTGLPQRPELDSQPRVSSAVSTAATLNLAAVAAQSARLWKTLDPTFSATALAAARKAYAAAKANPARYADANDGSGSGTYADNNVTDEFYWAAAELYVTTGEAAYRTDLTGSSLYRGGSYTNQGFDWGWVGGLGDATLAIVPNGLPAADITAIRQAMTGFADRMLAVMAGEGYPAPTPSYNWGSTGNIANNANVLALAYDFTGQQKYRDGVYQTLGYLLGRNPLNRSYIAGYGDNPVQNVHHRFWAHSLDSSLPIAPPGAVSGGANKNIEDPYAAAHLAGCAPQRCHVDNIEAYSVNEVALNWNSAVAWLVNWAAEKAGSGSTTPPTPTPTPTTSPTASPTPSPTTSPTVSPTTSPTGGPAGGCRVTYTANSWSNGFTANVTVANTGSTAWNGWTVRFRFANGQTVTQSWSSTVTQSGADVTAANVSYNGTVGPGQSASFGFNGSHTGTNTSPTSFTVNGATCG</sequence>
<dbReference type="Gene3D" id="1.50.10.10">
    <property type="match status" value="1"/>
</dbReference>
<feature type="chain" id="PRO_5046870877" evidence="7">
    <location>
        <begin position="30"/>
        <end position="749"/>
    </location>
</feature>
<evidence type="ECO:0000259" key="8">
    <source>
        <dbReference type="PROSITE" id="PS51173"/>
    </source>
</evidence>
<accession>A0ABV8KXN3</accession>
<dbReference type="SMART" id="SM00637">
    <property type="entry name" value="CBD_II"/>
    <property type="match status" value="1"/>
</dbReference>
<evidence type="ECO:0000256" key="1">
    <source>
        <dbReference type="ARBA" id="ARBA00007072"/>
    </source>
</evidence>
<feature type="compositionally biased region" description="Low complexity" evidence="6">
    <location>
        <begin position="631"/>
        <end position="643"/>
    </location>
</feature>
<keyword evidence="4" id="KW-0326">Glycosidase</keyword>
<dbReference type="PANTHER" id="PTHR22298">
    <property type="entry name" value="ENDO-1,4-BETA-GLUCANASE"/>
    <property type="match status" value="1"/>
</dbReference>
<evidence type="ECO:0000256" key="4">
    <source>
        <dbReference type="ARBA" id="ARBA00023295"/>
    </source>
</evidence>
<dbReference type="EMBL" id="JBHSBN010000059">
    <property type="protein sequence ID" value="MFC4110778.1"/>
    <property type="molecule type" value="Genomic_DNA"/>
</dbReference>
<comment type="similarity">
    <text evidence="1">Belongs to the glycosyl hydrolase 9 (cellulase E) family.</text>
</comment>
<dbReference type="InterPro" id="IPR008928">
    <property type="entry name" value="6-hairpin_glycosidase_sf"/>
</dbReference>
<proteinExistence type="inferred from homology"/>
<dbReference type="CDD" id="cd02850">
    <property type="entry name" value="E_set_Cellulase_N"/>
    <property type="match status" value="1"/>
</dbReference>
<evidence type="ECO:0000256" key="3">
    <source>
        <dbReference type="ARBA" id="ARBA00023277"/>
    </source>
</evidence>
<protein>
    <submittedName>
        <fullName evidence="9">Glycoside hydrolase family 9 protein</fullName>
    </submittedName>
</protein>
<dbReference type="InterPro" id="IPR006311">
    <property type="entry name" value="TAT_signal"/>
</dbReference>
<dbReference type="InterPro" id="IPR008965">
    <property type="entry name" value="CBM2/CBM3_carb-bd_dom_sf"/>
</dbReference>
<dbReference type="PROSITE" id="PS51173">
    <property type="entry name" value="CBM2"/>
    <property type="match status" value="1"/>
</dbReference>
<feature type="compositionally biased region" description="Pro residues" evidence="6">
    <location>
        <begin position="610"/>
        <end position="630"/>
    </location>
</feature>
<evidence type="ECO:0000313" key="10">
    <source>
        <dbReference type="Proteomes" id="UP001595868"/>
    </source>
</evidence>
<dbReference type="PROSITE" id="PS51318">
    <property type="entry name" value="TAT"/>
    <property type="match status" value="1"/>
</dbReference>
<evidence type="ECO:0000256" key="2">
    <source>
        <dbReference type="ARBA" id="ARBA00022801"/>
    </source>
</evidence>
<dbReference type="InterPro" id="IPR012291">
    <property type="entry name" value="CBM2_carb-bd_dom_sf"/>
</dbReference>
<feature type="domain" description="CBM2" evidence="8">
    <location>
        <begin position="642"/>
        <end position="749"/>
    </location>
</feature>